<dbReference type="Gene3D" id="3.40.50.2000">
    <property type="entry name" value="Glycogen Phosphorylase B"/>
    <property type="match status" value="1"/>
</dbReference>
<protein>
    <recommendedName>
        <fullName evidence="11">Glycosyltransferase subfamily 4-like N-terminal domain-containing protein</fullName>
    </recommendedName>
</protein>
<name>A0A830H9D2_9CHLO</name>
<dbReference type="EMBL" id="BNJQ01000002">
    <property type="protein sequence ID" value="GHP01747.1"/>
    <property type="molecule type" value="Genomic_DNA"/>
</dbReference>
<sequence>MPTTKTSVHDRRAVVVVLGDLARSPRMVNHVRLLVASKFATDVVAYVATPLPADLQRDERIRVHACATAPSMPTACPRILAYAVKAAAMLVALAQSLLRVLLAKSPPIDVVIVQVPPSIPTLLMCLLLRAATRAALVIDWHNFGHTIMAARVAAKHAEAQPEVDRATAFRHALEGHALRSPVVRLARAHDVALGRFADGHMCVTRSLRDELGTPGWFHWTEKSTPLTAIVLDRPSETFVCGEKDEDVPAQLTCMPAKRTSPIAAALRGDADDAADSSDWLAACYSCGDAPFTTADGKSWKGADRGALVVTATSWTVDEDLGMLLDAAERYARHREDPKASLPRIAVVVTGKGELRAAFHATLVRIRQRMPTFGDHVAVRTPFLESYDDYARLVSLADVGISLHVSSSGLDLPMKAVDMLGCGVPVLALGYATLENEMISAGRNGLLFSNAKELMACLTKIFAGSFPWTTAGKLRYGTSALLPKLRNGAREWAQGSWADEWNANALPLLMSAMKRRRRHVGAID</sequence>
<keyword evidence="8" id="KW-0472">Membrane</keyword>
<dbReference type="Proteomes" id="UP000660262">
    <property type="component" value="Unassembled WGS sequence"/>
</dbReference>
<comment type="pathway">
    <text evidence="2">Protein modification; protein glycosylation.</text>
</comment>
<evidence type="ECO:0008006" key="11">
    <source>
        <dbReference type="Google" id="ProtNLM"/>
    </source>
</evidence>
<keyword evidence="5" id="KW-0812">Transmembrane</keyword>
<gene>
    <name evidence="9" type="ORF">PPROV_000050400</name>
</gene>
<evidence type="ECO:0000256" key="2">
    <source>
        <dbReference type="ARBA" id="ARBA00004922"/>
    </source>
</evidence>
<dbReference type="PANTHER" id="PTHR13036">
    <property type="entry name" value="BETA1,4 MANNOSYLTRANSFERASE"/>
    <property type="match status" value="1"/>
</dbReference>
<evidence type="ECO:0000256" key="6">
    <source>
        <dbReference type="ARBA" id="ARBA00022824"/>
    </source>
</evidence>
<evidence type="ECO:0000256" key="4">
    <source>
        <dbReference type="ARBA" id="ARBA00022679"/>
    </source>
</evidence>
<dbReference type="AlphaFoldDB" id="A0A830H9D2"/>
<dbReference type="PANTHER" id="PTHR13036:SF0">
    <property type="entry name" value="CHITOBIOSYLDIPHOSPHODOLICHOL BETA-MANNOSYLTRANSFERASE"/>
    <property type="match status" value="1"/>
</dbReference>
<keyword evidence="10" id="KW-1185">Reference proteome</keyword>
<dbReference type="OrthoDB" id="614844at2759"/>
<reference evidence="9" key="1">
    <citation type="submission" date="2020-10" db="EMBL/GenBank/DDBJ databases">
        <title>Unveiling of a novel bifunctional photoreceptor, Dualchrome1, isolated from a cosmopolitan green alga.</title>
        <authorList>
            <person name="Suzuki S."/>
            <person name="Kawachi M."/>
        </authorList>
    </citation>
    <scope>NUCLEOTIDE SEQUENCE</scope>
    <source>
        <strain evidence="9">NIES 2893</strain>
    </source>
</reference>
<organism evidence="9 10">
    <name type="scientific">Pycnococcus provasolii</name>
    <dbReference type="NCBI Taxonomy" id="41880"/>
    <lineage>
        <taxon>Eukaryota</taxon>
        <taxon>Viridiplantae</taxon>
        <taxon>Chlorophyta</taxon>
        <taxon>Pseudoscourfieldiophyceae</taxon>
        <taxon>Pseudoscourfieldiales</taxon>
        <taxon>Pycnococcaceae</taxon>
        <taxon>Pycnococcus</taxon>
    </lineage>
</organism>
<evidence type="ECO:0000256" key="5">
    <source>
        <dbReference type="ARBA" id="ARBA00022692"/>
    </source>
</evidence>
<evidence type="ECO:0000256" key="3">
    <source>
        <dbReference type="ARBA" id="ARBA00022676"/>
    </source>
</evidence>
<dbReference type="GO" id="GO:0005789">
    <property type="term" value="C:endoplasmic reticulum membrane"/>
    <property type="evidence" value="ECO:0007669"/>
    <property type="project" value="UniProtKB-SubCell"/>
</dbReference>
<dbReference type="InterPro" id="IPR026051">
    <property type="entry name" value="ALG1-like"/>
</dbReference>
<keyword evidence="4" id="KW-0808">Transferase</keyword>
<evidence type="ECO:0000256" key="7">
    <source>
        <dbReference type="ARBA" id="ARBA00022989"/>
    </source>
</evidence>
<evidence type="ECO:0000313" key="9">
    <source>
        <dbReference type="EMBL" id="GHP01747.1"/>
    </source>
</evidence>
<comment type="caution">
    <text evidence="9">The sequence shown here is derived from an EMBL/GenBank/DDBJ whole genome shotgun (WGS) entry which is preliminary data.</text>
</comment>
<keyword evidence="7" id="KW-1133">Transmembrane helix</keyword>
<dbReference type="GO" id="GO:0000030">
    <property type="term" value="F:mannosyltransferase activity"/>
    <property type="evidence" value="ECO:0007669"/>
    <property type="project" value="InterPro"/>
</dbReference>
<evidence type="ECO:0000256" key="1">
    <source>
        <dbReference type="ARBA" id="ARBA00004389"/>
    </source>
</evidence>
<keyword evidence="6" id="KW-0256">Endoplasmic reticulum</keyword>
<dbReference type="SUPFAM" id="SSF53756">
    <property type="entry name" value="UDP-Glycosyltransferase/glycogen phosphorylase"/>
    <property type="match status" value="1"/>
</dbReference>
<proteinExistence type="predicted"/>
<evidence type="ECO:0000256" key="8">
    <source>
        <dbReference type="ARBA" id="ARBA00023136"/>
    </source>
</evidence>
<keyword evidence="3" id="KW-0328">Glycosyltransferase</keyword>
<accession>A0A830H9D2</accession>
<comment type="subcellular location">
    <subcellularLocation>
        <location evidence="1">Endoplasmic reticulum membrane</location>
        <topology evidence="1">Single-pass membrane protein</topology>
    </subcellularLocation>
</comment>
<evidence type="ECO:0000313" key="10">
    <source>
        <dbReference type="Proteomes" id="UP000660262"/>
    </source>
</evidence>